<dbReference type="SUPFAM" id="SSF48403">
    <property type="entry name" value="Ankyrin repeat"/>
    <property type="match status" value="1"/>
</dbReference>
<accession>A0A6A6YDY6</accession>
<name>A0A6A6YDY6_9PEZI</name>
<evidence type="ECO:0000313" key="3">
    <source>
        <dbReference type="RefSeq" id="XP_033573990.1"/>
    </source>
</evidence>
<dbReference type="EMBL" id="MU003706">
    <property type="protein sequence ID" value="KAF2807026.1"/>
    <property type="molecule type" value="Genomic_DNA"/>
</dbReference>
<dbReference type="GeneID" id="54469206"/>
<dbReference type="Proteomes" id="UP000504636">
    <property type="component" value="Unplaced"/>
</dbReference>
<proteinExistence type="predicted"/>
<evidence type="ECO:0000313" key="1">
    <source>
        <dbReference type="EMBL" id="KAF2807026.1"/>
    </source>
</evidence>
<evidence type="ECO:0000313" key="2">
    <source>
        <dbReference type="Proteomes" id="UP000504636"/>
    </source>
</evidence>
<dbReference type="InterPro" id="IPR036770">
    <property type="entry name" value="Ankyrin_rpt-contain_sf"/>
</dbReference>
<dbReference type="OrthoDB" id="3787063at2759"/>
<sequence>MALSIAANAFSVVGLADVVTRTGQTLTGGISDICQAASDAEELLREIGHISQIVTATRLFVVEFQSSPFTSEDFQVLPDFQAALNGCLSEFEYLAKRASQARHVRSDGIAARVGKSMKWAEEEGGLASARQRLESHRVSLMTTLSLAGRQQELAIRKKLQRLGDTLGDLQFSADARTALLEKEVKNYSANIAKIRHEVSGSRTARSKLTRQVHNASKEVVQVRAAQKRSFAKQALSTSALISKVDNLQNTIDTISDEVVYSRMKCTSCGVRLEILTMPLLLMRQPLSNLLQSMKTARNIKGSAFELDWILSEFEEILAGSHSASAKAALTRSKRSSQAVTMRNTDAEHEKRLVLSTKECMPSLGLAHASTAERRVTFLQPCNHFKAVMGQNDKTLLHVAEDYDAETGVRVSCTVGATFLPDPERSNIGLTITLSLESHAFQEDLTDRHITPYLVIPSYSKAIDYTTSDEVEPLLEMLQTNEISVFDRDQEGRTLLWHAASNCQLHTFRALLEAGADPLRSSLTGEDVIWYIWSINFPGQPYLARPSLRRKHGTAIKMTRLALQYGCKATDHAWKRHGGLLNMLCNLMEAVSEDYPLSRSLRSLTTLGYSLEDRNRQGETVLLAFIRRSLMMHITLTTILDLGANTRAVDRYGRGPIHVCFEQESEPKPGLVDRDRLLRRRLVDLLRAGSDPNLLDSYGLSPSDLVDTPELWGTWESCLQVVGMKIREGDEDEDAWVVYWDMCELDSVDPSAFW</sequence>
<gene>
    <name evidence="1 3" type="ORF">BDZ99DRAFT_573700</name>
</gene>
<dbReference type="Gene3D" id="1.25.40.20">
    <property type="entry name" value="Ankyrin repeat-containing domain"/>
    <property type="match status" value="2"/>
</dbReference>
<protein>
    <recommendedName>
        <fullName evidence="4">Ankyrin</fullName>
    </recommendedName>
</protein>
<organism evidence="1">
    <name type="scientific">Mytilinidion resinicola</name>
    <dbReference type="NCBI Taxonomy" id="574789"/>
    <lineage>
        <taxon>Eukaryota</taxon>
        <taxon>Fungi</taxon>
        <taxon>Dikarya</taxon>
        <taxon>Ascomycota</taxon>
        <taxon>Pezizomycotina</taxon>
        <taxon>Dothideomycetes</taxon>
        <taxon>Pleosporomycetidae</taxon>
        <taxon>Mytilinidiales</taxon>
        <taxon>Mytilinidiaceae</taxon>
        <taxon>Mytilinidion</taxon>
    </lineage>
</organism>
<dbReference type="AlphaFoldDB" id="A0A6A6YDY6"/>
<keyword evidence="2" id="KW-1185">Reference proteome</keyword>
<evidence type="ECO:0008006" key="4">
    <source>
        <dbReference type="Google" id="ProtNLM"/>
    </source>
</evidence>
<dbReference type="RefSeq" id="XP_033573990.1">
    <property type="nucleotide sequence ID" value="XM_033728313.1"/>
</dbReference>
<reference evidence="3" key="2">
    <citation type="submission" date="2020-04" db="EMBL/GenBank/DDBJ databases">
        <authorList>
            <consortium name="NCBI Genome Project"/>
        </authorList>
    </citation>
    <scope>NUCLEOTIDE SEQUENCE</scope>
    <source>
        <strain evidence="3">CBS 304.34</strain>
    </source>
</reference>
<reference evidence="1 3" key="1">
    <citation type="journal article" date="2020" name="Stud. Mycol.">
        <title>101 Dothideomycetes genomes: a test case for predicting lifestyles and emergence of pathogens.</title>
        <authorList>
            <person name="Haridas S."/>
            <person name="Albert R."/>
            <person name="Binder M."/>
            <person name="Bloem J."/>
            <person name="Labutti K."/>
            <person name="Salamov A."/>
            <person name="Andreopoulos B."/>
            <person name="Baker S."/>
            <person name="Barry K."/>
            <person name="Bills G."/>
            <person name="Bluhm B."/>
            <person name="Cannon C."/>
            <person name="Castanera R."/>
            <person name="Culley D."/>
            <person name="Daum C."/>
            <person name="Ezra D."/>
            <person name="Gonzalez J."/>
            <person name="Henrissat B."/>
            <person name="Kuo A."/>
            <person name="Liang C."/>
            <person name="Lipzen A."/>
            <person name="Lutzoni F."/>
            <person name="Magnuson J."/>
            <person name="Mondo S."/>
            <person name="Nolan M."/>
            <person name="Ohm R."/>
            <person name="Pangilinan J."/>
            <person name="Park H.-J."/>
            <person name="Ramirez L."/>
            <person name="Alfaro M."/>
            <person name="Sun H."/>
            <person name="Tritt A."/>
            <person name="Yoshinaga Y."/>
            <person name="Zwiers L.-H."/>
            <person name="Turgeon B."/>
            <person name="Goodwin S."/>
            <person name="Spatafora J."/>
            <person name="Crous P."/>
            <person name="Grigoriev I."/>
        </authorList>
    </citation>
    <scope>NUCLEOTIDE SEQUENCE</scope>
    <source>
        <strain evidence="1 3">CBS 304.34</strain>
    </source>
</reference>
<reference evidence="3" key="3">
    <citation type="submission" date="2025-04" db="UniProtKB">
        <authorList>
            <consortium name="RefSeq"/>
        </authorList>
    </citation>
    <scope>IDENTIFICATION</scope>
    <source>
        <strain evidence="3">CBS 304.34</strain>
    </source>
</reference>